<feature type="transmembrane region" description="Helical" evidence="14">
    <location>
        <begin position="1913"/>
        <end position="1933"/>
    </location>
</feature>
<feature type="transmembrane region" description="Helical" evidence="14">
    <location>
        <begin position="1881"/>
        <end position="1906"/>
    </location>
</feature>
<feature type="transmembrane region" description="Helical" evidence="14">
    <location>
        <begin position="997"/>
        <end position="1017"/>
    </location>
</feature>
<evidence type="ECO:0000256" key="1">
    <source>
        <dbReference type="ARBA" id="ARBA00003198"/>
    </source>
</evidence>
<feature type="transmembrane region" description="Helical" evidence="14">
    <location>
        <begin position="934"/>
        <end position="956"/>
    </location>
</feature>
<gene>
    <name evidence="18" type="ORF">MUK42_19667</name>
</gene>
<feature type="transmembrane region" description="Helical" evidence="14">
    <location>
        <begin position="399"/>
        <end position="423"/>
    </location>
</feature>
<dbReference type="Gene3D" id="1.20.1530.20">
    <property type="match status" value="3"/>
</dbReference>
<feature type="compositionally biased region" description="Basic and acidic residues" evidence="13">
    <location>
        <begin position="1"/>
        <end position="18"/>
    </location>
</feature>
<feature type="transmembrane region" description="Helical" evidence="14">
    <location>
        <begin position="1038"/>
        <end position="1068"/>
    </location>
</feature>
<accession>A0A9E7G4W3</accession>
<feature type="transmembrane region" description="Helical" evidence="14">
    <location>
        <begin position="460"/>
        <end position="482"/>
    </location>
</feature>
<dbReference type="PANTHER" id="PTHR32468:SF100">
    <property type="entry name" value="OS12G0616500 PROTEIN"/>
    <property type="match status" value="1"/>
</dbReference>
<feature type="domain" description="Cation/H(+) antiporter C-terminal" evidence="17">
    <location>
        <begin position="2160"/>
        <end position="2297"/>
    </location>
</feature>
<feature type="transmembrane region" description="Helical" evidence="14">
    <location>
        <begin position="429"/>
        <end position="448"/>
    </location>
</feature>
<feature type="domain" description="Cation/H(+) antiporter central" evidence="16">
    <location>
        <begin position="533"/>
        <end position="671"/>
    </location>
</feature>
<dbReference type="GO" id="GO:1902600">
    <property type="term" value="P:proton transmembrane transport"/>
    <property type="evidence" value="ECO:0007669"/>
    <property type="project" value="InterPro"/>
</dbReference>
<feature type="transmembrane region" description="Helical" evidence="14">
    <location>
        <begin position="278"/>
        <end position="297"/>
    </location>
</feature>
<dbReference type="GO" id="GO:0006813">
    <property type="term" value="P:potassium ion transport"/>
    <property type="evidence" value="ECO:0007669"/>
    <property type="project" value="UniProtKB-KW"/>
</dbReference>
<feature type="transmembrane region" description="Helical" evidence="14">
    <location>
        <begin position="1763"/>
        <end position="1782"/>
    </location>
</feature>
<feature type="transmembrane region" description="Helical" evidence="14">
    <location>
        <begin position="318"/>
        <end position="348"/>
    </location>
</feature>
<feature type="transmembrane region" description="Helical" evidence="14">
    <location>
        <begin position="968"/>
        <end position="991"/>
    </location>
</feature>
<keyword evidence="9 14" id="KW-1133">Transmembrane helix</keyword>
<dbReference type="InterPro" id="IPR050794">
    <property type="entry name" value="CPA2_transporter"/>
</dbReference>
<feature type="domain" description="Cation/H(+) antiporter central" evidence="16">
    <location>
        <begin position="2018"/>
        <end position="2155"/>
    </location>
</feature>
<comment type="subcellular location">
    <subcellularLocation>
        <location evidence="3">Membrane</location>
        <topology evidence="3">Multi-pass membrane protein</topology>
    </subcellularLocation>
    <subcellularLocation>
        <location evidence="2">Plastid</location>
        <location evidence="2">Chloroplast envelope</location>
    </subcellularLocation>
</comment>
<evidence type="ECO:0000256" key="3">
    <source>
        <dbReference type="ARBA" id="ARBA00004141"/>
    </source>
</evidence>
<feature type="domain" description="Cation/H+ exchanger transmembrane" evidence="15">
    <location>
        <begin position="840"/>
        <end position="1172"/>
    </location>
</feature>
<evidence type="ECO:0000256" key="4">
    <source>
        <dbReference type="ARBA" id="ARBA00022448"/>
    </source>
</evidence>
<dbReference type="GO" id="GO:0012505">
    <property type="term" value="C:endomembrane system"/>
    <property type="evidence" value="ECO:0007669"/>
    <property type="project" value="TreeGrafter"/>
</dbReference>
<keyword evidence="19" id="KW-1185">Reference proteome</keyword>
<keyword evidence="10" id="KW-0406">Ion transport</keyword>
<feature type="domain" description="Cation/H(+) antiporter C-terminal" evidence="17">
    <location>
        <begin position="1369"/>
        <end position="1500"/>
    </location>
</feature>
<keyword evidence="5" id="KW-0050">Antiport</keyword>
<feature type="transmembrane region" description="Helical" evidence="14">
    <location>
        <begin position="1699"/>
        <end position="1721"/>
    </location>
</feature>
<dbReference type="InterPro" id="IPR038770">
    <property type="entry name" value="Na+/solute_symporter_sf"/>
</dbReference>
<dbReference type="InterPro" id="IPR057291">
    <property type="entry name" value="CHX17_2nd"/>
</dbReference>
<dbReference type="Pfam" id="PF00999">
    <property type="entry name" value="Na_H_Exchanger"/>
    <property type="match status" value="3"/>
</dbReference>
<dbReference type="Proteomes" id="UP001055439">
    <property type="component" value="Chromosome 5"/>
</dbReference>
<feature type="transmembrane region" description="Helical" evidence="14">
    <location>
        <begin position="248"/>
        <end position="272"/>
    </location>
</feature>
<sequence>RRADERWRGDKGSDERYKGRSGGRDGGQVLVTADRFLRFALRWEDDESSASQDRKIAMATSSVCPAPMTATSNGSWDGDNPLHHSLPLIILQICLVLVVTRSLAFLLRPLRQPRVIAEIIGGILLGPSALGRSKRFMDNVFPKQSMTVLDTLANIGLLFFLFLVGLELDLRSVRRTGKGALAIAVAGITLPFALGIGTSVVLRHTIVEGARQGPFLVFMGVALSITAFPVLARILAELKLLTTDLGRMAMSAAAVNDVAAWILLALAIALSGSGSPLTSLWVLLTGIGFVACVAIFLRPVLAWMARRSLEGEPVKESYVCATLAIVLAAGFATDAIGIHALFGAFMVGVVVPKEGPFAGVIIEKVEDLVSGLFLPLYFVSSGLKTNVATIRGARSWGLLVLVITNACLGKIAGTVIASLIAKIPIREAFTLGFLMNTKGLVELIVLNIGKDRKVLNDETFAIMVLMALFTTFITTPIVMGIYKPARRAAPYKHRTVERSHMGSELRVLACFHGVRNIPTFINLVEISRGIRHRPLTVYALHLMELSERSSAISMVHKARLNGLPFWNRHDKADHMVVAFEAYQQLSAVNIRPMTAIYDLDTIHEDIVASALQKRAALILLPFHKMQQLDGTLESVGHAYHLINQRVLRHAPCSVAIVVDRGLGGTAQVSSREVCYTVVVLFFGGPDDREALSYGALMAEHPGISLTVLRFLPAPFENLDQSAEDEACISKFRSNSQPSDGSLTYEESAAADMAGIIAAIKNLGRRNLFLVGRSPPAFAVVEKSDCPELGPVGSYLVSTEFSTTASVLIIQRYDPSRETPRLVEEAEAAEVTDMPDTPLALGGILLGPSALGRSKRFMDNVFPKQGMVALETMANVGLLFFLFLVGLELDLRSIRRISKGALAIAIAGITLPFALGIGTAVVLRHTIVVGARQGPFLVFMGVALSITAFPVLARILAELKLLTTDLGRMAMSAAAVNDVVARILLALALALSGSGSPLISLWVLLTSIGFIACVAFFLRPALAWVARRSLEGEPVKESYVCAILAVVLAASFANDVIGIHALFGAFMVGVVVPKDEPFAGVIIEKVEDLVFGLFLPLYFVSSGLKTNIATIRGSRSWGLLVLVITNACLGKIGGTVIASLIVKIPIREAVTLGFLMNTKGVIELIVLNIGKDRKGIYKPARRAARYQHRTVERSDMDSKLRVLACFHGVRNIPTMINLVEISRGIRHRRLTVYALHLMELSERSSAISMVHKAHRNGLPFWDRRDNTDHMVVAFEAYRQLSAVAIRPMTAISVLDTIHEDIVASALQKRAALILLPFHKTQQLDGTLESVGHAYHLINQRVLRHAPCSVAILVDRGLGGAAQVSSSEVSYTVVVLFFGGPDDREALSYGALMAEHPGISLTVLRFLPPPAENLNQSVEDEACISKFRSNSRPSDGFLGYEESPAADMAGIIAAIKNLGRHNLFLVGRSPPAVALVEKSDCPELGPVGSYLASAEFSTIASSGVGEKAPRLWLPLTPLTVSLVVPWFGRWEDDENRASPERKIAMATASVCPAPMTATSNGSWDGDNPLHHSLPLIILQICLVLVVTRSLAFLLRPLRQPRVIAEIIGGILLGPSALGRSKRFMDNVFPKQGMTVLDTIANIGLLFFLFLVGLELDLRSIRRTGKGALAIAIAGITLPFVLGIGTSVVLRHTIVKGAHQGPFLVFMGVALSITAFPVLARILAELKLLTTDVGRMAMSAAAVNDVAAWILLALAIALSGSGSPLISLWVLLTGIGFAACVAIFLRPVLAWMARRSLEGEPVKESYVCATLAIVLAAGFATDAIGIHALFGAFMVGVVVPKDGPFAGVISEKVEDLVSGLFLPLYFVSSGLKTNVATIRGARSWGLLVLVITNACLGKIAGTIIASLVAKIPIREAFTLGFLMNTKGLVELIVLNIGKDRKVLNDETFAIMVLMALFTTFITTPIVMGIYKPAGRAAPYKHRTIERSDKNSELRVLACFHGLRNVPTMINLAEISRGIRHRRLTLYAMHLMELSERSSAISMVHKARRNGLPFWNRRDNTDHMVVAFEAYRQLSAVAILPMTAISDLDTMHEDIVASALQKRAALILLPFHKMQQLDGTLESVGHAYHLINQRVLRHAPCSVAILVDRGLGGAAQVSSSEVSYTVVVLFFGGPDDREALSYGALMAEHPGISLTVLRFLPALAENLNQSVEDEACISKFRANLQPSDGFLGYEESAAADMDGIIAAIKNLGRHNLFVVGRSPPAVALVEKSDCPELGPVGSYLASAEFSTTASVLIIQRYDPSGETSRLVEEC</sequence>
<feature type="transmembrane region" description="Helical" evidence="14">
    <location>
        <begin position="151"/>
        <end position="168"/>
    </location>
</feature>
<evidence type="ECO:0000256" key="5">
    <source>
        <dbReference type="ARBA" id="ARBA00022449"/>
    </source>
</evidence>
<dbReference type="InterPro" id="IPR006153">
    <property type="entry name" value="Cation/H_exchanger_TM"/>
</dbReference>
<feature type="transmembrane region" description="Helical" evidence="14">
    <location>
        <begin position="1088"/>
        <end position="1107"/>
    </location>
</feature>
<feature type="transmembrane region" description="Helical" evidence="14">
    <location>
        <begin position="1665"/>
        <end position="1687"/>
    </location>
</feature>
<keyword evidence="4" id="KW-0813">Transport</keyword>
<evidence type="ECO:0000256" key="6">
    <source>
        <dbReference type="ARBA" id="ARBA00022538"/>
    </source>
</evidence>
<evidence type="ECO:0000256" key="7">
    <source>
        <dbReference type="ARBA" id="ARBA00022692"/>
    </source>
</evidence>
<dbReference type="FunFam" id="1.20.1530.20:FF:000003">
    <property type="entry name" value="Cation/H(+) antiporter 15"/>
    <property type="match status" value="3"/>
</dbReference>
<protein>
    <submittedName>
        <fullName evidence="18">Sodium/hydrogen exchanger family</fullName>
    </submittedName>
</protein>
<keyword evidence="7 14" id="KW-0812">Transmembrane</keyword>
<keyword evidence="6" id="KW-0633">Potassium transport</keyword>
<evidence type="ECO:0000259" key="16">
    <source>
        <dbReference type="Pfam" id="PF23256"/>
    </source>
</evidence>
<evidence type="ECO:0000256" key="2">
    <source>
        <dbReference type="ARBA" id="ARBA00004119"/>
    </source>
</evidence>
<feature type="transmembrane region" description="Helical" evidence="14">
    <location>
        <begin position="86"/>
        <end position="107"/>
    </location>
</feature>
<comment type="similarity">
    <text evidence="12">Belongs to the monovalent cation:proton antiporter 2 (CPA2) transporter (TC 2.A.37) family. CHX (TC 2.A.37.4) subfamily.</text>
</comment>
<comment type="function">
    <text evidence="1">May function as sodium-coupled metabolite transporter across the chloroplast envelope.</text>
</comment>
<evidence type="ECO:0000259" key="17">
    <source>
        <dbReference type="Pfam" id="PF23259"/>
    </source>
</evidence>
<feature type="transmembrane region" description="Helical" evidence="14">
    <location>
        <begin position="214"/>
        <end position="236"/>
    </location>
</feature>
<keyword evidence="11 14" id="KW-0472">Membrane</keyword>
<evidence type="ECO:0000259" key="15">
    <source>
        <dbReference type="Pfam" id="PF00999"/>
    </source>
</evidence>
<evidence type="ECO:0000256" key="11">
    <source>
        <dbReference type="ARBA" id="ARBA00023136"/>
    </source>
</evidence>
<feature type="transmembrane region" description="Helical" evidence="14">
    <location>
        <begin position="1119"/>
        <end position="1143"/>
    </location>
</feature>
<feature type="transmembrane region" description="Helical" evidence="14">
    <location>
        <begin position="1636"/>
        <end position="1653"/>
    </location>
</feature>
<evidence type="ECO:0000256" key="8">
    <source>
        <dbReference type="ARBA" id="ARBA00022958"/>
    </source>
</evidence>
<feature type="domain" description="Cation/H+ exchanger transmembrane" evidence="15">
    <location>
        <begin position="1587"/>
        <end position="1963"/>
    </location>
</feature>
<feature type="transmembrane region" description="Helical" evidence="14">
    <location>
        <begin position="1599"/>
        <end position="1616"/>
    </location>
</feature>
<feature type="transmembrane region" description="Helical" evidence="14">
    <location>
        <begin position="865"/>
        <end position="888"/>
    </location>
</feature>
<evidence type="ECO:0000256" key="12">
    <source>
        <dbReference type="ARBA" id="ARBA00038341"/>
    </source>
</evidence>
<evidence type="ECO:0000313" key="19">
    <source>
        <dbReference type="Proteomes" id="UP001055439"/>
    </source>
</evidence>
<feature type="transmembrane region" description="Helical" evidence="14">
    <location>
        <begin position="368"/>
        <end position="387"/>
    </location>
</feature>
<dbReference type="InterPro" id="IPR057290">
    <property type="entry name" value="CHX17_C"/>
</dbReference>
<evidence type="ECO:0000256" key="10">
    <source>
        <dbReference type="ARBA" id="ARBA00023065"/>
    </source>
</evidence>
<evidence type="ECO:0000256" key="13">
    <source>
        <dbReference type="SAM" id="MobiDB-lite"/>
    </source>
</evidence>
<feature type="domain" description="Cation/H(+) antiporter C-terminal" evidence="17">
    <location>
        <begin position="676"/>
        <end position="812"/>
    </location>
</feature>
<feature type="non-terminal residue" evidence="18">
    <location>
        <position position="1"/>
    </location>
</feature>
<dbReference type="GO" id="GO:0006885">
    <property type="term" value="P:regulation of pH"/>
    <property type="evidence" value="ECO:0007669"/>
    <property type="project" value="UniProtKB-ARBA"/>
</dbReference>
<feature type="transmembrane region" description="Helical" evidence="14">
    <location>
        <begin position="180"/>
        <end position="202"/>
    </location>
</feature>
<dbReference type="Gene3D" id="3.40.50.12370">
    <property type="match status" value="2"/>
</dbReference>
<name>A0A9E7G4W3_9LILI</name>
<dbReference type="GO" id="GO:0016020">
    <property type="term" value="C:membrane"/>
    <property type="evidence" value="ECO:0007669"/>
    <property type="project" value="UniProtKB-SubCell"/>
</dbReference>
<organism evidence="18 19">
    <name type="scientific">Musa troglodytarum</name>
    <name type="common">fe'i banana</name>
    <dbReference type="NCBI Taxonomy" id="320322"/>
    <lineage>
        <taxon>Eukaryota</taxon>
        <taxon>Viridiplantae</taxon>
        <taxon>Streptophyta</taxon>
        <taxon>Embryophyta</taxon>
        <taxon>Tracheophyta</taxon>
        <taxon>Spermatophyta</taxon>
        <taxon>Magnoliopsida</taxon>
        <taxon>Liliopsida</taxon>
        <taxon>Zingiberales</taxon>
        <taxon>Musaceae</taxon>
        <taxon>Musa</taxon>
    </lineage>
</organism>
<feature type="domain" description="Cation/H(+) antiporter central" evidence="16">
    <location>
        <begin position="1227"/>
        <end position="1364"/>
    </location>
</feature>
<reference evidence="18" key="1">
    <citation type="submission" date="2022-05" db="EMBL/GenBank/DDBJ databases">
        <title>The Musa troglodytarum L. genome provides insights into the mechanism of non-climacteric behaviour and enrichment of carotenoids.</title>
        <authorList>
            <person name="Wang J."/>
        </authorList>
    </citation>
    <scope>NUCLEOTIDE SEQUENCE</scope>
    <source>
        <tissue evidence="18">Leaf</tissue>
    </source>
</reference>
<dbReference type="EMBL" id="CP097507">
    <property type="protein sequence ID" value="URE07740.1"/>
    <property type="molecule type" value="Genomic_DNA"/>
</dbReference>
<dbReference type="GO" id="GO:0009941">
    <property type="term" value="C:chloroplast envelope"/>
    <property type="evidence" value="ECO:0007669"/>
    <property type="project" value="UniProtKB-SubCell"/>
</dbReference>
<dbReference type="PANTHER" id="PTHR32468">
    <property type="entry name" value="CATION/H + ANTIPORTER"/>
    <property type="match status" value="1"/>
</dbReference>
<feature type="transmembrane region" description="Helical" evidence="14">
    <location>
        <begin position="1733"/>
        <end position="1757"/>
    </location>
</feature>
<evidence type="ECO:0000313" key="18">
    <source>
        <dbReference type="EMBL" id="URE07740.1"/>
    </source>
</evidence>
<feature type="transmembrane region" description="Helical" evidence="14">
    <location>
        <begin position="900"/>
        <end position="922"/>
    </location>
</feature>
<feature type="transmembrane region" description="Helical" evidence="14">
    <location>
        <begin position="1945"/>
        <end position="1967"/>
    </location>
</feature>
<dbReference type="GO" id="GO:0015297">
    <property type="term" value="F:antiporter activity"/>
    <property type="evidence" value="ECO:0007669"/>
    <property type="project" value="UniProtKB-KW"/>
</dbReference>
<proteinExistence type="inferred from homology"/>
<dbReference type="Pfam" id="PF23256">
    <property type="entry name" value="CHX17_2nd"/>
    <property type="match status" value="3"/>
</dbReference>
<dbReference type="Pfam" id="PF23259">
    <property type="entry name" value="CHX17_C"/>
    <property type="match status" value="3"/>
</dbReference>
<feature type="region of interest" description="Disordered" evidence="13">
    <location>
        <begin position="1"/>
        <end position="27"/>
    </location>
</feature>
<keyword evidence="8" id="KW-0630">Potassium</keyword>
<evidence type="ECO:0000256" key="9">
    <source>
        <dbReference type="ARBA" id="ARBA00022989"/>
    </source>
</evidence>
<dbReference type="OrthoDB" id="2687058at2759"/>
<evidence type="ECO:0000256" key="14">
    <source>
        <dbReference type="SAM" id="Phobius"/>
    </source>
</evidence>
<feature type="transmembrane region" description="Helical" evidence="14">
    <location>
        <begin position="1571"/>
        <end position="1592"/>
    </location>
</feature>
<feature type="transmembrane region" description="Helical" evidence="14">
    <location>
        <begin position="1803"/>
        <end position="1827"/>
    </location>
</feature>
<feature type="transmembrane region" description="Helical" evidence="14">
    <location>
        <begin position="114"/>
        <end position="131"/>
    </location>
</feature>
<feature type="domain" description="Cation/H+ exchanger transmembrane" evidence="15">
    <location>
        <begin position="102"/>
        <end position="478"/>
    </location>
</feature>